<dbReference type="AlphaFoldDB" id="A0A0F3RPP1"/>
<evidence type="ECO:0000256" key="5">
    <source>
        <dbReference type="ARBA" id="ARBA00022801"/>
    </source>
</evidence>
<comment type="catalytic activity">
    <reaction evidence="10">
        <text>ITP + H2O = IMP + diphosphate + H(+)</text>
        <dbReference type="Rhea" id="RHEA:29399"/>
        <dbReference type="ChEBI" id="CHEBI:15377"/>
        <dbReference type="ChEBI" id="CHEBI:15378"/>
        <dbReference type="ChEBI" id="CHEBI:33019"/>
        <dbReference type="ChEBI" id="CHEBI:58053"/>
        <dbReference type="ChEBI" id="CHEBI:61402"/>
        <dbReference type="EC" id="3.6.1.66"/>
    </reaction>
</comment>
<evidence type="ECO:0000256" key="1">
    <source>
        <dbReference type="ARBA" id="ARBA00008023"/>
    </source>
</evidence>
<evidence type="ECO:0000256" key="8">
    <source>
        <dbReference type="ARBA" id="ARBA00051875"/>
    </source>
</evidence>
<dbReference type="SUPFAM" id="SSF52972">
    <property type="entry name" value="ITPase-like"/>
    <property type="match status" value="1"/>
</dbReference>
<dbReference type="PANTHER" id="PTHR11067">
    <property type="entry name" value="INOSINE TRIPHOSPHATE PYROPHOSPHATASE/HAM1 PROTEIN"/>
    <property type="match status" value="1"/>
</dbReference>
<feature type="binding site" evidence="10">
    <location>
        <begin position="9"/>
        <end position="14"/>
    </location>
    <ligand>
        <name>substrate</name>
    </ligand>
</feature>
<evidence type="ECO:0000256" key="4">
    <source>
        <dbReference type="ARBA" id="ARBA00022741"/>
    </source>
</evidence>
<feature type="binding site" evidence="10">
    <location>
        <begin position="181"/>
        <end position="182"/>
    </location>
    <ligand>
        <name>substrate</name>
    </ligand>
</feature>
<dbReference type="RefSeq" id="WP_045808315.1">
    <property type="nucleotide sequence ID" value="NZ_JZCR01000024.1"/>
</dbReference>
<evidence type="ECO:0000256" key="6">
    <source>
        <dbReference type="ARBA" id="ARBA00022842"/>
    </source>
</evidence>
<comment type="caution">
    <text evidence="12">The sequence shown here is derived from an EMBL/GenBank/DDBJ whole genome shotgun (WGS) entry which is preliminary data.</text>
</comment>
<evidence type="ECO:0000256" key="9">
    <source>
        <dbReference type="ARBA" id="ARBA00052017"/>
    </source>
</evidence>
<dbReference type="GO" id="GO:0035870">
    <property type="term" value="F:dITP diphosphatase activity"/>
    <property type="evidence" value="ECO:0007669"/>
    <property type="project" value="UniProtKB-UniRule"/>
</dbReference>
<dbReference type="GO" id="GO:0036220">
    <property type="term" value="F:ITP diphosphatase activity"/>
    <property type="evidence" value="ECO:0007669"/>
    <property type="project" value="UniProtKB-UniRule"/>
</dbReference>
<comment type="similarity">
    <text evidence="1 10 11">Belongs to the HAM1 NTPase family.</text>
</comment>
<evidence type="ECO:0000256" key="10">
    <source>
        <dbReference type="HAMAP-Rule" id="MF_01405"/>
    </source>
</evidence>
<gene>
    <name evidence="12" type="ORF">VC81_12145</name>
</gene>
<evidence type="ECO:0000256" key="11">
    <source>
        <dbReference type="RuleBase" id="RU003781"/>
    </source>
</evidence>
<dbReference type="GO" id="GO:0000166">
    <property type="term" value="F:nucleotide binding"/>
    <property type="evidence" value="ECO:0007669"/>
    <property type="project" value="UniProtKB-KW"/>
</dbReference>
<dbReference type="Pfam" id="PF01725">
    <property type="entry name" value="Ham1p_like"/>
    <property type="match status" value="1"/>
</dbReference>
<comment type="cofactor">
    <cofactor evidence="10">
        <name>Mg(2+)</name>
        <dbReference type="ChEBI" id="CHEBI:18420"/>
    </cofactor>
    <text evidence="10">Binds 1 Mg(2+) ion per subunit.</text>
</comment>
<evidence type="ECO:0000313" key="13">
    <source>
        <dbReference type="Proteomes" id="UP000033491"/>
    </source>
</evidence>
<comment type="subunit">
    <text evidence="2 10">Homodimer.</text>
</comment>
<evidence type="ECO:0000313" key="12">
    <source>
        <dbReference type="EMBL" id="KJW11961.1"/>
    </source>
</evidence>
<dbReference type="GO" id="GO:0009117">
    <property type="term" value="P:nucleotide metabolic process"/>
    <property type="evidence" value="ECO:0007669"/>
    <property type="project" value="UniProtKB-KW"/>
</dbReference>
<dbReference type="FunFam" id="3.90.950.10:FF:000001">
    <property type="entry name" value="dITP/XTP pyrophosphatase"/>
    <property type="match status" value="1"/>
</dbReference>
<comment type="catalytic activity">
    <reaction evidence="9 10">
        <text>XTP + H2O = XMP + diphosphate + H(+)</text>
        <dbReference type="Rhea" id="RHEA:28610"/>
        <dbReference type="ChEBI" id="CHEBI:15377"/>
        <dbReference type="ChEBI" id="CHEBI:15378"/>
        <dbReference type="ChEBI" id="CHEBI:33019"/>
        <dbReference type="ChEBI" id="CHEBI:57464"/>
        <dbReference type="ChEBI" id="CHEBI:61314"/>
        <dbReference type="EC" id="3.6.1.66"/>
    </reaction>
</comment>
<dbReference type="OrthoDB" id="9807456at2"/>
<dbReference type="EC" id="3.6.1.66" evidence="10"/>
<reference evidence="12 13" key="1">
    <citation type="submission" date="2015-03" db="EMBL/GenBank/DDBJ databases">
        <authorList>
            <person name="Zheng J."/>
            <person name="Ganezle M."/>
        </authorList>
    </citation>
    <scope>NUCLEOTIDE SEQUENCE [LARGE SCALE GENOMIC DNA]</scope>
    <source>
        <strain evidence="12 13">LP38</strain>
    </source>
</reference>
<keyword evidence="6 10" id="KW-0460">Magnesium</keyword>
<keyword evidence="5 10" id="KW-0378">Hydrolase</keyword>
<feature type="binding site" evidence="10">
    <location>
        <position position="176"/>
    </location>
    <ligand>
        <name>substrate</name>
    </ligand>
</feature>
<dbReference type="Proteomes" id="UP000033491">
    <property type="component" value="Unassembled WGS sequence"/>
</dbReference>
<organism evidence="12 13">
    <name type="scientific">Levilactobacillus spicheri</name>
    <dbReference type="NCBI Taxonomy" id="216463"/>
    <lineage>
        <taxon>Bacteria</taxon>
        <taxon>Bacillati</taxon>
        <taxon>Bacillota</taxon>
        <taxon>Bacilli</taxon>
        <taxon>Lactobacillales</taxon>
        <taxon>Lactobacillaceae</taxon>
        <taxon>Levilactobacillus</taxon>
    </lineage>
</organism>
<dbReference type="HAMAP" id="MF_01405">
    <property type="entry name" value="Non_canon_purine_NTPase"/>
    <property type="match status" value="1"/>
</dbReference>
<dbReference type="GO" id="GO:0005829">
    <property type="term" value="C:cytosol"/>
    <property type="evidence" value="ECO:0007669"/>
    <property type="project" value="TreeGrafter"/>
</dbReference>
<protein>
    <recommendedName>
        <fullName evidence="10">dITP/XTP pyrophosphatase</fullName>
        <ecNumber evidence="10">3.6.1.66</ecNumber>
    </recommendedName>
    <alternativeName>
        <fullName evidence="10">Non-canonical purine NTP pyrophosphatase</fullName>
    </alternativeName>
    <alternativeName>
        <fullName evidence="10">Non-standard purine NTP pyrophosphatase</fullName>
    </alternativeName>
    <alternativeName>
        <fullName evidence="10">Nucleoside-triphosphate diphosphatase</fullName>
    </alternativeName>
    <alternativeName>
        <fullName evidence="10">Nucleoside-triphosphate pyrophosphatase</fullName>
        <shortName evidence="10">NTPase</shortName>
    </alternativeName>
</protein>
<evidence type="ECO:0000256" key="2">
    <source>
        <dbReference type="ARBA" id="ARBA00011738"/>
    </source>
</evidence>
<feature type="binding site" evidence="10">
    <location>
        <begin position="153"/>
        <end position="156"/>
    </location>
    <ligand>
        <name>substrate</name>
    </ligand>
</feature>
<feature type="binding site" evidence="10">
    <location>
        <position position="71"/>
    </location>
    <ligand>
        <name>Mg(2+)</name>
        <dbReference type="ChEBI" id="CHEBI:18420"/>
    </ligand>
</feature>
<dbReference type="InterPro" id="IPR029001">
    <property type="entry name" value="ITPase-like_fam"/>
</dbReference>
<dbReference type="PANTHER" id="PTHR11067:SF9">
    <property type="entry name" value="INOSINE TRIPHOSPHATE PYROPHOSPHATASE"/>
    <property type="match status" value="1"/>
</dbReference>
<dbReference type="STRING" id="216463.VC81_12145"/>
<dbReference type="InterPro" id="IPR020922">
    <property type="entry name" value="dITP/XTP_pyrophosphatase"/>
</dbReference>
<evidence type="ECO:0000256" key="7">
    <source>
        <dbReference type="ARBA" id="ARBA00023080"/>
    </source>
</evidence>
<name>A0A0F3RPP1_9LACO</name>
<dbReference type="NCBIfam" id="NF011397">
    <property type="entry name" value="PRK14822.1"/>
    <property type="match status" value="1"/>
</dbReference>
<feature type="binding site" evidence="10">
    <location>
        <position position="72"/>
    </location>
    <ligand>
        <name>substrate</name>
    </ligand>
</feature>
<dbReference type="GO" id="GO:0036222">
    <property type="term" value="F:XTP diphosphatase activity"/>
    <property type="evidence" value="ECO:0007669"/>
    <property type="project" value="UniProtKB-UniRule"/>
</dbReference>
<dbReference type="PATRIC" id="fig|216463.3.peg.1684"/>
<accession>A0A0F3RPP1</accession>
<evidence type="ECO:0000256" key="3">
    <source>
        <dbReference type="ARBA" id="ARBA00022723"/>
    </source>
</evidence>
<dbReference type="NCBIfam" id="TIGR00042">
    <property type="entry name" value="RdgB/HAM1 family non-canonical purine NTP pyrophosphatase"/>
    <property type="match status" value="1"/>
</dbReference>
<dbReference type="GO" id="GO:0009146">
    <property type="term" value="P:purine nucleoside triphosphate catabolic process"/>
    <property type="evidence" value="ECO:0007669"/>
    <property type="project" value="UniProtKB-UniRule"/>
</dbReference>
<comment type="function">
    <text evidence="10">Pyrophosphatase that catalyzes the hydrolysis of nucleoside triphosphates to their monophosphate derivatives, with a high preference for the non-canonical purine nucleotides XTP (xanthosine triphosphate), dITP (deoxyinosine triphosphate) and ITP. Seems to function as a house-cleaning enzyme that removes non-canonical purine nucleotides from the nucleotide pool, thus preventing their incorporation into DNA/RNA and avoiding chromosomal lesions.</text>
</comment>
<keyword evidence="3 10" id="KW-0479">Metal-binding</keyword>
<dbReference type="InterPro" id="IPR002637">
    <property type="entry name" value="RdgB/HAM1"/>
</dbReference>
<comment type="catalytic activity">
    <reaction evidence="8 10">
        <text>dITP + H2O = dIMP + diphosphate + H(+)</text>
        <dbReference type="Rhea" id="RHEA:28342"/>
        <dbReference type="ChEBI" id="CHEBI:15377"/>
        <dbReference type="ChEBI" id="CHEBI:15378"/>
        <dbReference type="ChEBI" id="CHEBI:33019"/>
        <dbReference type="ChEBI" id="CHEBI:61194"/>
        <dbReference type="ChEBI" id="CHEBI:61382"/>
        <dbReference type="EC" id="3.6.1.66"/>
    </reaction>
</comment>
<keyword evidence="4 10" id="KW-0547">Nucleotide-binding</keyword>
<comment type="caution">
    <text evidence="10">Lacks conserved residue(s) required for the propagation of feature annotation.</text>
</comment>
<dbReference type="GO" id="GO:0017111">
    <property type="term" value="F:ribonucleoside triphosphate phosphatase activity"/>
    <property type="evidence" value="ECO:0007669"/>
    <property type="project" value="InterPro"/>
</dbReference>
<dbReference type="EMBL" id="JZCR01000024">
    <property type="protein sequence ID" value="KJW11961.1"/>
    <property type="molecule type" value="Genomic_DNA"/>
</dbReference>
<dbReference type="Gene3D" id="3.90.950.10">
    <property type="match status" value="1"/>
</dbReference>
<feature type="active site" description="Proton acceptor" evidence="10">
    <location>
        <position position="71"/>
    </location>
</feature>
<proteinExistence type="inferred from homology"/>
<sequence>MEEILVIATSNPGKAREFRAIFEPKGITVKTLADFPALPAIPETGTTFTENAQLKATTVAQATQLPVLADDSGLMVDALNGEPGIYSARYAGDHDDAKNKAKLLANLTGVPTADRTARFHTSLVLVKPNGQELITTGEIQGTILTAPRGDDGFGYDPLFYVPAEQQTFAEMPLARKNQISHRARATAEMLTKFDEWWGA</sequence>
<dbReference type="GO" id="GO:0046872">
    <property type="term" value="F:metal ion binding"/>
    <property type="evidence" value="ECO:0007669"/>
    <property type="project" value="UniProtKB-KW"/>
</dbReference>
<keyword evidence="7 10" id="KW-0546">Nucleotide metabolism</keyword>
<dbReference type="CDD" id="cd00515">
    <property type="entry name" value="HAM1"/>
    <property type="match status" value="1"/>
</dbReference>